<dbReference type="GO" id="GO:0006508">
    <property type="term" value="P:proteolysis"/>
    <property type="evidence" value="ECO:0007669"/>
    <property type="project" value="InterPro"/>
</dbReference>
<proteinExistence type="predicted"/>
<dbReference type="GO" id="GO:0004252">
    <property type="term" value="F:serine-type endopeptidase activity"/>
    <property type="evidence" value="ECO:0007669"/>
    <property type="project" value="TreeGrafter"/>
</dbReference>
<feature type="chain" id="PRO_5001577103" description="Peptidase S9 prolyl oligopeptidase catalytic domain-containing protein" evidence="2">
    <location>
        <begin position="24"/>
        <end position="855"/>
    </location>
</feature>
<evidence type="ECO:0000259" key="3">
    <source>
        <dbReference type="Pfam" id="PF00326"/>
    </source>
</evidence>
<evidence type="ECO:0000313" key="4">
    <source>
        <dbReference type="EMBL" id="KCZ64684.1"/>
    </source>
</evidence>
<evidence type="ECO:0000256" key="1">
    <source>
        <dbReference type="ARBA" id="ARBA00022801"/>
    </source>
</evidence>
<dbReference type="Gene3D" id="2.120.10.30">
    <property type="entry name" value="TolB, C-terminal domain"/>
    <property type="match status" value="1"/>
</dbReference>
<comment type="caution">
    <text evidence="4">The sequence shown here is derived from an EMBL/GenBank/DDBJ whole genome shotgun (WGS) entry which is preliminary data.</text>
</comment>
<dbReference type="OrthoDB" id="7201746at2"/>
<dbReference type="PANTHER" id="PTHR42776:SF27">
    <property type="entry name" value="DIPEPTIDYL PEPTIDASE FAMILY MEMBER 6"/>
    <property type="match status" value="1"/>
</dbReference>
<dbReference type="PANTHER" id="PTHR42776">
    <property type="entry name" value="SERINE PEPTIDASE S9 FAMILY MEMBER"/>
    <property type="match status" value="1"/>
</dbReference>
<dbReference type="EMBL" id="AWFH01000002">
    <property type="protein sequence ID" value="KCZ64684.1"/>
    <property type="molecule type" value="Genomic_DNA"/>
</dbReference>
<sequence>MSSLYRCLAMFAAVWSLASFALADPPGRRLDLEDLMKLEGIGRALPDPAGRWILFERIRPYESYPDYGFGMYAFGKSGHEIWRLDVRSEAPPEPLPGLDPEAHTYLQGLSPDGAFLVLIECHQGRTGLVIYELATGRLRRPSPVPALSRLGAHEPVWISDHELVYAALPEGAQPPDTSIRMATGRARITLWEAAWRGDTVTATEVRNDLTGQAVAGDLIRLDTRSGQVSHLGNGLHADLSLSPDGRHLAALAKFRDPRRAERDRARLESVHHELRLIDLSTGDIEAPAPGWDVSPGSLAWAAEGQKLALFAVPQGAPWSSGTHHVLELGQHRLRPYPHPGLDLVSERERSLLQRPERALLLEAGLAVLARPAADPEAGESHFTYRDIAEAGLARPDWYLIAPGQSNRNLTEGLEAVSPVPLDAGATHLVVQARDGIYRIDASGRQDRLTPDGYSDIAPHWPSSMMAGAGILRAGFGTEILIEGRQGGARQIGVIDFADETPRMRPVMAGLGHDGQALALSAGGDALLLKQASETGTRLVLVTPAGQAQTRLSLNTHLDGLDWGEWQALSYSVPDPARPGRTHVVTSCILMPPGREAAHPPPMILDIYPGARPSCTSRTPRLAYPDPHSPYLWAARGYAYARIAAPRDMIRTEAGPIAGLPEMTRAARQAILEAGLADPDRLILHGLSQGAVAALHVAAKTEGFAAVIAQNGWADPMSHYFGPPGVHTDLSPDLLGTNMPRYEAEAGSDFAMGVTPFEDPDRYVTNSPLLMAGDIEIPVLLIHTDMDGFPKSQFDQMYAALARQGNPVRYVWYAGEGHGISSPANIRDLWERLTRFTGEIAAPGPAPSGPDQSGRP</sequence>
<dbReference type="STRING" id="1280948.HY36_12625"/>
<dbReference type="PATRIC" id="fig|1280948.3.peg.764"/>
<dbReference type="RefSeq" id="WP_035548612.1">
    <property type="nucleotide sequence ID" value="NZ_AWFH01000002.1"/>
</dbReference>
<organism evidence="4 5">
    <name type="scientific">Hyphomonas atlantica</name>
    <dbReference type="NCBI Taxonomy" id="1280948"/>
    <lineage>
        <taxon>Bacteria</taxon>
        <taxon>Pseudomonadati</taxon>
        <taxon>Pseudomonadota</taxon>
        <taxon>Alphaproteobacteria</taxon>
        <taxon>Hyphomonadales</taxon>
        <taxon>Hyphomonadaceae</taxon>
        <taxon>Hyphomonas</taxon>
    </lineage>
</organism>
<dbReference type="InterPro" id="IPR011044">
    <property type="entry name" value="Quino_amine_DH_bsu"/>
</dbReference>
<dbReference type="Gene3D" id="3.40.50.1820">
    <property type="entry name" value="alpha/beta hydrolase"/>
    <property type="match status" value="1"/>
</dbReference>
<dbReference type="SUPFAM" id="SSF53474">
    <property type="entry name" value="alpha/beta-Hydrolases"/>
    <property type="match status" value="1"/>
</dbReference>
<dbReference type="eggNOG" id="COG1506">
    <property type="taxonomic scope" value="Bacteria"/>
</dbReference>
<evidence type="ECO:0000256" key="2">
    <source>
        <dbReference type="SAM" id="SignalP"/>
    </source>
</evidence>
<accession>A0A059E9S1</accession>
<dbReference type="Proteomes" id="UP000024547">
    <property type="component" value="Unassembled WGS sequence"/>
</dbReference>
<evidence type="ECO:0000313" key="5">
    <source>
        <dbReference type="Proteomes" id="UP000024547"/>
    </source>
</evidence>
<name>A0A059E9S1_9PROT</name>
<dbReference type="AlphaFoldDB" id="A0A059E9S1"/>
<gene>
    <name evidence="4" type="ORF">HY36_12625</name>
</gene>
<feature type="domain" description="Peptidase S9 prolyl oligopeptidase catalytic" evidence="3">
    <location>
        <begin position="665"/>
        <end position="838"/>
    </location>
</feature>
<protein>
    <recommendedName>
        <fullName evidence="3">Peptidase S9 prolyl oligopeptidase catalytic domain-containing protein</fullName>
    </recommendedName>
</protein>
<dbReference type="InterPro" id="IPR001375">
    <property type="entry name" value="Peptidase_S9_cat"/>
</dbReference>
<keyword evidence="5" id="KW-1185">Reference proteome</keyword>
<reference evidence="4 5" key="1">
    <citation type="journal article" date="2014" name="Antonie Van Leeuwenhoek">
        <title>Hyphomonas beringensis sp. nov. and Hyphomonas chukchiensis sp. nov., isolated from surface seawater of the Bering Sea and Chukchi Sea.</title>
        <authorList>
            <person name="Li C."/>
            <person name="Lai Q."/>
            <person name="Li G."/>
            <person name="Dong C."/>
            <person name="Wang J."/>
            <person name="Liao Y."/>
            <person name="Shao Z."/>
        </authorList>
    </citation>
    <scope>NUCLEOTIDE SEQUENCE [LARGE SCALE GENOMIC DNA]</scope>
    <source>
        <strain evidence="4 5">22II1-22F38</strain>
    </source>
</reference>
<feature type="signal peptide" evidence="2">
    <location>
        <begin position="1"/>
        <end position="23"/>
    </location>
</feature>
<dbReference type="InterPro" id="IPR029058">
    <property type="entry name" value="AB_hydrolase_fold"/>
</dbReference>
<dbReference type="InterPro" id="IPR011042">
    <property type="entry name" value="6-blade_b-propeller_TolB-like"/>
</dbReference>
<keyword evidence="2" id="KW-0732">Signal</keyword>
<dbReference type="SUPFAM" id="SSF50969">
    <property type="entry name" value="YVTN repeat-like/Quinoprotein amine dehydrogenase"/>
    <property type="match status" value="1"/>
</dbReference>
<dbReference type="Pfam" id="PF00326">
    <property type="entry name" value="Peptidase_S9"/>
    <property type="match status" value="1"/>
</dbReference>
<keyword evidence="1" id="KW-0378">Hydrolase</keyword>